<accession>A0A919RDU6</accession>
<gene>
    <name evidence="1" type="ORF">Ssi02_20240</name>
</gene>
<dbReference type="EMBL" id="BOOW01000012">
    <property type="protein sequence ID" value="GII91793.1"/>
    <property type="molecule type" value="Genomic_DNA"/>
</dbReference>
<protein>
    <submittedName>
        <fullName evidence="1">Uncharacterized protein</fullName>
    </submittedName>
</protein>
<name>A0A919RDU6_9ACTN</name>
<sequence length="55" mass="6035">MSFVLASVLVRPLAFLTIRFPADRYEIAYGGEIADDPHALFSPEELAEEGIALVI</sequence>
<organism evidence="1 2">
    <name type="scientific">Sinosporangium siamense</name>
    <dbReference type="NCBI Taxonomy" id="1367973"/>
    <lineage>
        <taxon>Bacteria</taxon>
        <taxon>Bacillati</taxon>
        <taxon>Actinomycetota</taxon>
        <taxon>Actinomycetes</taxon>
        <taxon>Streptosporangiales</taxon>
        <taxon>Streptosporangiaceae</taxon>
        <taxon>Sinosporangium</taxon>
    </lineage>
</organism>
<dbReference type="AlphaFoldDB" id="A0A919RDU6"/>
<keyword evidence="2" id="KW-1185">Reference proteome</keyword>
<dbReference type="RefSeq" id="WP_204023959.1">
    <property type="nucleotide sequence ID" value="NZ_BOOW01000012.1"/>
</dbReference>
<reference evidence="1" key="1">
    <citation type="submission" date="2021-01" db="EMBL/GenBank/DDBJ databases">
        <title>Whole genome shotgun sequence of Sinosporangium siamense NBRC 109515.</title>
        <authorList>
            <person name="Komaki H."/>
            <person name="Tamura T."/>
        </authorList>
    </citation>
    <scope>NUCLEOTIDE SEQUENCE</scope>
    <source>
        <strain evidence="1">NBRC 109515</strain>
    </source>
</reference>
<evidence type="ECO:0000313" key="1">
    <source>
        <dbReference type="EMBL" id="GII91793.1"/>
    </source>
</evidence>
<comment type="caution">
    <text evidence="1">The sequence shown here is derived from an EMBL/GenBank/DDBJ whole genome shotgun (WGS) entry which is preliminary data.</text>
</comment>
<proteinExistence type="predicted"/>
<evidence type="ECO:0000313" key="2">
    <source>
        <dbReference type="Proteomes" id="UP000606172"/>
    </source>
</evidence>
<dbReference type="Proteomes" id="UP000606172">
    <property type="component" value="Unassembled WGS sequence"/>
</dbReference>